<dbReference type="EMBL" id="HBGD01009739">
    <property type="protein sequence ID" value="CAD9084743.1"/>
    <property type="molecule type" value="Transcribed_RNA"/>
</dbReference>
<dbReference type="InterPro" id="IPR038765">
    <property type="entry name" value="Papain-like_cys_pep_sf"/>
</dbReference>
<dbReference type="InterPro" id="IPR028889">
    <property type="entry name" value="USP"/>
</dbReference>
<evidence type="ECO:0000256" key="4">
    <source>
        <dbReference type="ARBA" id="ARBA00022670"/>
    </source>
</evidence>
<dbReference type="GO" id="GO:0005829">
    <property type="term" value="C:cytosol"/>
    <property type="evidence" value="ECO:0007669"/>
    <property type="project" value="TreeGrafter"/>
</dbReference>
<comment type="similarity">
    <text evidence="2">Belongs to the peptidase C19 family.</text>
</comment>
<name>A0A7S1KT12_9EUKA</name>
<comment type="catalytic activity">
    <reaction evidence="1">
        <text>Thiol-dependent hydrolysis of ester, thioester, amide, peptide and isopeptide bonds formed by the C-terminal Gly of ubiquitin (a 76-residue protein attached to proteins as an intracellular targeting signal).</text>
        <dbReference type="EC" id="3.4.19.12"/>
    </reaction>
</comment>
<feature type="compositionally biased region" description="Polar residues" evidence="8">
    <location>
        <begin position="358"/>
        <end position="375"/>
    </location>
</feature>
<sequence length="763" mass="86922">MASAHKNKGNKRGHKNKRSKKKQNNETKRQQQRPEEIVICDSMNERSVCSLKDLDAFLEACKMMMHSSDQDDVPGEMASNAVENQMKDEGGLPQVDDASSPMHAIRMELSVHDEDKSPRIRVNLIASAESLDTHTPVQCAECDEVNLDKLYLGLKPLKWLCIAHLSEIAGPHIEMKTIHFKCIPHNQIFGFNCLQNQHPEPSNKTNQYVNKQKALYAEILARIKRWVQKCQLPQVEIFKRMPKPAKKLLTKGKGNKDKNKYFSGMMAIFDEDGDTASSVSKEMPAEDNVQLDEEGFMFSKRGLQNIGNTCFYNSVLQCLLQTEPLARFYLGLGPSIAEEEPTAEECTVSGALHPADSLSEQRTTQTPSTGFSELSFWQDTPDFAAFDFRPEENKRSNSKAATSSHGTDPSAHLVEPQNVGPLNKAITHLFRHMYSKDDSSFRPNWILDQIGQFAPQFRLRHQQDSHELLRFLQMLASSEFTNAKQNIMDTTFSFKVRTTVICANCRTASVRTDDSIDLSVPIPKQRSISIAQACGETYKREKRLFKEYPERILDPQNIFDRVKGLSEDEVHLTHCLWGYFTVECLSEKTNNGYLCDKCSYAEEEIDGDTVTSKTKRSAFLQFGLERPPEILTIQLKRFEQGSSSTGEEKRKKARNASQAVNKMDQKITIPAVVDLQPFFHPDSEYIKHGGRTRYALYGIVNHIGRSLASGHYVSLNRQLRLNKDKSKRTDKVFYQSDTSVKETSEKELHRQEGYLLFYEKIRE</sequence>
<dbReference type="InterPro" id="IPR050164">
    <property type="entry name" value="Peptidase_C19"/>
</dbReference>
<dbReference type="GO" id="GO:0005634">
    <property type="term" value="C:nucleus"/>
    <property type="evidence" value="ECO:0007669"/>
    <property type="project" value="TreeGrafter"/>
</dbReference>
<feature type="region of interest" description="Disordered" evidence="8">
    <location>
        <begin position="1"/>
        <end position="39"/>
    </location>
</feature>
<reference evidence="10" key="1">
    <citation type="submission" date="2021-01" db="EMBL/GenBank/DDBJ databases">
        <authorList>
            <person name="Corre E."/>
            <person name="Pelletier E."/>
            <person name="Niang G."/>
            <person name="Scheremetjew M."/>
            <person name="Finn R."/>
            <person name="Kale V."/>
            <person name="Holt S."/>
            <person name="Cochrane G."/>
            <person name="Meng A."/>
            <person name="Brown T."/>
            <person name="Cohen L."/>
        </authorList>
    </citation>
    <scope>NUCLEOTIDE SEQUENCE</scope>
    <source>
        <strain evidence="10">WS</strain>
    </source>
</reference>
<evidence type="ECO:0000256" key="5">
    <source>
        <dbReference type="ARBA" id="ARBA00022786"/>
    </source>
</evidence>
<evidence type="ECO:0000313" key="10">
    <source>
        <dbReference type="EMBL" id="CAD9084743.1"/>
    </source>
</evidence>
<keyword evidence="7" id="KW-0788">Thiol protease</keyword>
<dbReference type="PROSITE" id="PS00973">
    <property type="entry name" value="USP_2"/>
    <property type="match status" value="1"/>
</dbReference>
<dbReference type="Gene3D" id="3.90.70.10">
    <property type="entry name" value="Cysteine proteinases"/>
    <property type="match status" value="1"/>
</dbReference>
<evidence type="ECO:0000256" key="8">
    <source>
        <dbReference type="SAM" id="MobiDB-lite"/>
    </source>
</evidence>
<proteinExistence type="inferred from homology"/>
<evidence type="ECO:0000256" key="6">
    <source>
        <dbReference type="ARBA" id="ARBA00022801"/>
    </source>
</evidence>
<evidence type="ECO:0000256" key="2">
    <source>
        <dbReference type="ARBA" id="ARBA00009085"/>
    </source>
</evidence>
<dbReference type="EC" id="3.4.19.12" evidence="3"/>
<dbReference type="SUPFAM" id="SSF54001">
    <property type="entry name" value="Cysteine proteinases"/>
    <property type="match status" value="1"/>
</dbReference>
<dbReference type="GO" id="GO:0006508">
    <property type="term" value="P:proteolysis"/>
    <property type="evidence" value="ECO:0007669"/>
    <property type="project" value="UniProtKB-KW"/>
</dbReference>
<dbReference type="PROSITE" id="PS50235">
    <property type="entry name" value="USP_3"/>
    <property type="match status" value="1"/>
</dbReference>
<dbReference type="InterPro" id="IPR018200">
    <property type="entry name" value="USP_CS"/>
</dbReference>
<keyword evidence="4" id="KW-0645">Protease</keyword>
<dbReference type="GO" id="GO:0016579">
    <property type="term" value="P:protein deubiquitination"/>
    <property type="evidence" value="ECO:0007669"/>
    <property type="project" value="InterPro"/>
</dbReference>
<evidence type="ECO:0000256" key="7">
    <source>
        <dbReference type="ARBA" id="ARBA00022807"/>
    </source>
</evidence>
<feature type="region of interest" description="Disordered" evidence="8">
    <location>
        <begin position="353"/>
        <end position="375"/>
    </location>
</feature>
<feature type="domain" description="USP" evidence="9">
    <location>
        <begin position="301"/>
        <end position="761"/>
    </location>
</feature>
<dbReference type="PANTHER" id="PTHR24006">
    <property type="entry name" value="UBIQUITIN CARBOXYL-TERMINAL HYDROLASE"/>
    <property type="match status" value="1"/>
</dbReference>
<dbReference type="InterPro" id="IPR001394">
    <property type="entry name" value="Peptidase_C19_UCH"/>
</dbReference>
<dbReference type="Pfam" id="PF00443">
    <property type="entry name" value="UCH"/>
    <property type="match status" value="1"/>
</dbReference>
<gene>
    <name evidence="10" type="ORF">PCOS0759_LOCUS7997</name>
</gene>
<evidence type="ECO:0000256" key="3">
    <source>
        <dbReference type="ARBA" id="ARBA00012759"/>
    </source>
</evidence>
<feature type="compositionally biased region" description="Basic and acidic residues" evidence="8">
    <location>
        <begin position="23"/>
        <end position="36"/>
    </location>
</feature>
<dbReference type="PANTHER" id="PTHR24006:SF888">
    <property type="entry name" value="UBIQUITIN CARBOXYL-TERMINAL HYDROLASE 30"/>
    <property type="match status" value="1"/>
</dbReference>
<organism evidence="10">
    <name type="scientific">Percolomonas cosmopolitus</name>
    <dbReference type="NCBI Taxonomy" id="63605"/>
    <lineage>
        <taxon>Eukaryota</taxon>
        <taxon>Discoba</taxon>
        <taxon>Heterolobosea</taxon>
        <taxon>Tetramitia</taxon>
        <taxon>Eutetramitia</taxon>
        <taxon>Percolomonadidae</taxon>
        <taxon>Percolomonas</taxon>
    </lineage>
</organism>
<evidence type="ECO:0000259" key="9">
    <source>
        <dbReference type="PROSITE" id="PS50235"/>
    </source>
</evidence>
<protein>
    <recommendedName>
        <fullName evidence="3">ubiquitinyl hydrolase 1</fullName>
        <ecNumber evidence="3">3.4.19.12</ecNumber>
    </recommendedName>
</protein>
<feature type="compositionally biased region" description="Polar residues" evidence="8">
    <location>
        <begin position="398"/>
        <end position="407"/>
    </location>
</feature>
<accession>A0A7S1KT12</accession>
<feature type="compositionally biased region" description="Basic residues" evidence="8">
    <location>
        <begin position="1"/>
        <end position="22"/>
    </location>
</feature>
<keyword evidence="6" id="KW-0378">Hydrolase</keyword>
<keyword evidence="5" id="KW-0833">Ubl conjugation pathway</keyword>
<feature type="region of interest" description="Disordered" evidence="8">
    <location>
        <begin position="391"/>
        <end position="418"/>
    </location>
</feature>
<evidence type="ECO:0000256" key="1">
    <source>
        <dbReference type="ARBA" id="ARBA00000707"/>
    </source>
</evidence>
<dbReference type="GO" id="GO:0004843">
    <property type="term" value="F:cysteine-type deubiquitinase activity"/>
    <property type="evidence" value="ECO:0007669"/>
    <property type="project" value="UniProtKB-EC"/>
</dbReference>
<dbReference type="AlphaFoldDB" id="A0A7S1KT12"/>